<accession>A0ABR2MTK6</accession>
<reference evidence="1 2" key="1">
    <citation type="journal article" date="2022" name="Nat. Plants">
        <title>Genomes of leafy and leafless Platanthera orchids illuminate the evolution of mycoheterotrophy.</title>
        <authorList>
            <person name="Li M.H."/>
            <person name="Liu K.W."/>
            <person name="Li Z."/>
            <person name="Lu H.C."/>
            <person name="Ye Q.L."/>
            <person name="Zhang D."/>
            <person name="Wang J.Y."/>
            <person name="Li Y.F."/>
            <person name="Zhong Z.M."/>
            <person name="Liu X."/>
            <person name="Yu X."/>
            <person name="Liu D.K."/>
            <person name="Tu X.D."/>
            <person name="Liu B."/>
            <person name="Hao Y."/>
            <person name="Liao X.Y."/>
            <person name="Jiang Y.T."/>
            <person name="Sun W.H."/>
            <person name="Chen J."/>
            <person name="Chen Y.Q."/>
            <person name="Ai Y."/>
            <person name="Zhai J.W."/>
            <person name="Wu S.S."/>
            <person name="Zhou Z."/>
            <person name="Hsiao Y.Y."/>
            <person name="Wu W.L."/>
            <person name="Chen Y.Y."/>
            <person name="Lin Y.F."/>
            <person name="Hsu J.L."/>
            <person name="Li C.Y."/>
            <person name="Wang Z.W."/>
            <person name="Zhao X."/>
            <person name="Zhong W.Y."/>
            <person name="Ma X.K."/>
            <person name="Ma L."/>
            <person name="Huang J."/>
            <person name="Chen G.Z."/>
            <person name="Huang M.Z."/>
            <person name="Huang L."/>
            <person name="Peng D.H."/>
            <person name="Luo Y.B."/>
            <person name="Zou S.Q."/>
            <person name="Chen S.P."/>
            <person name="Lan S."/>
            <person name="Tsai W.C."/>
            <person name="Van de Peer Y."/>
            <person name="Liu Z.J."/>
        </authorList>
    </citation>
    <scope>NUCLEOTIDE SEQUENCE [LARGE SCALE GENOMIC DNA]</scope>
    <source>
        <strain evidence="1">Lor288</strain>
    </source>
</reference>
<evidence type="ECO:0000313" key="1">
    <source>
        <dbReference type="EMBL" id="KAK8966934.1"/>
    </source>
</evidence>
<comment type="caution">
    <text evidence="1">The sequence shown here is derived from an EMBL/GenBank/DDBJ whole genome shotgun (WGS) entry which is preliminary data.</text>
</comment>
<gene>
    <name evidence="1" type="ORF">KSP40_PGU002086</name>
</gene>
<dbReference type="Proteomes" id="UP001412067">
    <property type="component" value="Unassembled WGS sequence"/>
</dbReference>
<proteinExistence type="predicted"/>
<keyword evidence="2" id="KW-1185">Reference proteome</keyword>
<organism evidence="1 2">
    <name type="scientific">Platanthera guangdongensis</name>
    <dbReference type="NCBI Taxonomy" id="2320717"/>
    <lineage>
        <taxon>Eukaryota</taxon>
        <taxon>Viridiplantae</taxon>
        <taxon>Streptophyta</taxon>
        <taxon>Embryophyta</taxon>
        <taxon>Tracheophyta</taxon>
        <taxon>Spermatophyta</taxon>
        <taxon>Magnoliopsida</taxon>
        <taxon>Liliopsida</taxon>
        <taxon>Asparagales</taxon>
        <taxon>Orchidaceae</taxon>
        <taxon>Orchidoideae</taxon>
        <taxon>Orchideae</taxon>
        <taxon>Orchidinae</taxon>
        <taxon>Platanthera</taxon>
    </lineage>
</organism>
<evidence type="ECO:0000313" key="2">
    <source>
        <dbReference type="Proteomes" id="UP001412067"/>
    </source>
</evidence>
<dbReference type="EMBL" id="JBBWWR010000005">
    <property type="protein sequence ID" value="KAK8966934.1"/>
    <property type="molecule type" value="Genomic_DNA"/>
</dbReference>
<sequence length="108" mass="12559">MTENPKLLFIVVVDEGEKRGDEKRGSFKYTRPVLQSTLQFMGCKARHSFKSTRDANASVLSWNASKIRSESNHEVLGQNLIEESMERSSKQFVMYKDRPLLLWQEEFS</sequence>
<protein>
    <submittedName>
        <fullName evidence="1">Uncharacterized protein</fullName>
    </submittedName>
</protein>
<name>A0ABR2MTK6_9ASPA</name>